<gene>
    <name evidence="1" type="ORF">DWX04_20265</name>
</gene>
<organism evidence="1 2">
    <name type="scientific">Phocaeicola vulgatus</name>
    <name type="common">Bacteroides vulgatus</name>
    <dbReference type="NCBI Taxonomy" id="821"/>
    <lineage>
        <taxon>Bacteria</taxon>
        <taxon>Pseudomonadati</taxon>
        <taxon>Bacteroidota</taxon>
        <taxon>Bacteroidia</taxon>
        <taxon>Bacteroidales</taxon>
        <taxon>Bacteroidaceae</taxon>
        <taxon>Phocaeicola</taxon>
    </lineage>
</organism>
<dbReference type="Proteomes" id="UP000283833">
    <property type="component" value="Unassembled WGS sequence"/>
</dbReference>
<proteinExistence type="predicted"/>
<accession>A0A412Q9X6</accession>
<evidence type="ECO:0000313" key="1">
    <source>
        <dbReference type="EMBL" id="RGT87018.1"/>
    </source>
</evidence>
<comment type="caution">
    <text evidence="1">The sequence shown here is derived from an EMBL/GenBank/DDBJ whole genome shotgun (WGS) entry which is preliminary data.</text>
</comment>
<dbReference type="AlphaFoldDB" id="A0A412Q9X6"/>
<dbReference type="EMBL" id="QRXI01000040">
    <property type="protein sequence ID" value="RGT87018.1"/>
    <property type="molecule type" value="Genomic_DNA"/>
</dbReference>
<dbReference type="RefSeq" id="WP_016270336.1">
    <property type="nucleotide sequence ID" value="NZ_CAXSNX010000002.1"/>
</dbReference>
<protein>
    <submittedName>
        <fullName evidence="1">Uncharacterized protein</fullName>
    </submittedName>
</protein>
<name>A0A412Q9X6_PHOVU</name>
<evidence type="ECO:0000313" key="2">
    <source>
        <dbReference type="Proteomes" id="UP000283833"/>
    </source>
</evidence>
<sequence length="172" mass="19252">MDIVSLFLSIIAVSVTVYNCYRQYFKKTEGIALTISGALIENNELKVCLLYTNIGNQTATITNASILLDTNSLGHYSKENHASICDGITPFTLFEKGQKSITISYRLPDFKDLDINSISIRILSAYTNREGILFKDNHSVGHLSTNDTKKCFVCVSTDTHRLSQNRIIMSMQ</sequence>
<reference evidence="1 2" key="1">
    <citation type="submission" date="2018-08" db="EMBL/GenBank/DDBJ databases">
        <title>A genome reference for cultivated species of the human gut microbiota.</title>
        <authorList>
            <person name="Zou Y."/>
            <person name="Xue W."/>
            <person name="Luo G."/>
        </authorList>
    </citation>
    <scope>NUCLEOTIDE SEQUENCE [LARGE SCALE GENOMIC DNA]</scope>
    <source>
        <strain evidence="1 2">AF18-14</strain>
    </source>
</reference>